<dbReference type="PANTHER" id="PTHR32039:SF9">
    <property type="entry name" value="MAGNESIUM-CHELATASE SUBUNIT CHLI-2, CHLOROPLASTIC"/>
    <property type="match status" value="1"/>
</dbReference>
<comment type="caution">
    <text evidence="12">The sequence shown here is derived from an EMBL/GenBank/DDBJ whole genome shotgun (WGS) entry which is preliminary data.</text>
</comment>
<dbReference type="InterPro" id="IPR000523">
    <property type="entry name" value="Mg_chelatse_chII-like_cat_dom"/>
</dbReference>
<dbReference type="InterPro" id="IPR003593">
    <property type="entry name" value="AAA+_ATPase"/>
</dbReference>
<evidence type="ECO:0000313" key="13">
    <source>
        <dbReference type="Proteomes" id="UP000616595"/>
    </source>
</evidence>
<reference evidence="12" key="2">
    <citation type="submission" date="2020-10" db="EMBL/GenBank/DDBJ databases">
        <title>Comparative genomics of the Acetobacterium genus.</title>
        <authorList>
            <person name="Marshall C."/>
            <person name="May H."/>
            <person name="Norman S."/>
        </authorList>
    </citation>
    <scope>NUCLEOTIDE SEQUENCE</scope>
    <source>
        <strain evidence="12">DER-2019</strain>
    </source>
</reference>
<dbReference type="CDD" id="cd00009">
    <property type="entry name" value="AAA"/>
    <property type="match status" value="1"/>
</dbReference>
<evidence type="ECO:0000256" key="5">
    <source>
        <dbReference type="ARBA" id="ARBA00022741"/>
    </source>
</evidence>
<evidence type="ECO:0000256" key="4">
    <source>
        <dbReference type="ARBA" id="ARBA00022598"/>
    </source>
</evidence>
<organism evidence="12 13">
    <name type="scientific">Acetobacterium paludosum</name>
    <dbReference type="NCBI Taxonomy" id="52693"/>
    <lineage>
        <taxon>Bacteria</taxon>
        <taxon>Bacillati</taxon>
        <taxon>Bacillota</taxon>
        <taxon>Clostridia</taxon>
        <taxon>Eubacteriales</taxon>
        <taxon>Eubacteriaceae</taxon>
        <taxon>Acetobacterium</taxon>
    </lineage>
</organism>
<feature type="domain" description="AAA+ ATPase" evidence="11">
    <location>
        <begin position="30"/>
        <end position="212"/>
    </location>
</feature>
<dbReference type="FunFam" id="3.40.50.300:FF:000601">
    <property type="entry name" value="Mg-protoporphyrin IX chelatase"/>
    <property type="match status" value="1"/>
</dbReference>
<dbReference type="Gene3D" id="3.40.50.300">
    <property type="entry name" value="P-loop containing nucleotide triphosphate hydrolases"/>
    <property type="match status" value="1"/>
</dbReference>
<dbReference type="EMBL" id="WJBD01000005">
    <property type="protein sequence ID" value="MBC3887874.1"/>
    <property type="molecule type" value="Genomic_DNA"/>
</dbReference>
<evidence type="ECO:0000256" key="8">
    <source>
        <dbReference type="ARBA" id="ARBA00023444"/>
    </source>
</evidence>
<dbReference type="Proteomes" id="UP000616595">
    <property type="component" value="Unassembled WGS sequence"/>
</dbReference>
<dbReference type="InterPro" id="IPR045006">
    <property type="entry name" value="CHLI-like"/>
</dbReference>
<accession>A0A923HWG6</accession>
<dbReference type="RefSeq" id="WP_148567372.1">
    <property type="nucleotide sequence ID" value="NZ_RXYA01000009.1"/>
</dbReference>
<dbReference type="InterPro" id="IPR041628">
    <property type="entry name" value="ChlI/MoxR_AAA_lid"/>
</dbReference>
<comment type="pathway">
    <text evidence="8">Porphyrin-containing compound metabolism.</text>
</comment>
<keyword evidence="7" id="KW-0149">Chlorophyll biosynthesis</keyword>
<dbReference type="PANTHER" id="PTHR32039">
    <property type="entry name" value="MAGNESIUM-CHELATASE SUBUNIT CHLI"/>
    <property type="match status" value="1"/>
</dbReference>
<evidence type="ECO:0000256" key="7">
    <source>
        <dbReference type="ARBA" id="ARBA00023171"/>
    </source>
</evidence>
<keyword evidence="13" id="KW-1185">Reference proteome</keyword>
<evidence type="ECO:0000313" key="12">
    <source>
        <dbReference type="EMBL" id="MBC3887874.1"/>
    </source>
</evidence>
<dbReference type="Pfam" id="PF01078">
    <property type="entry name" value="Mg_chelatase"/>
    <property type="match status" value="1"/>
</dbReference>
<evidence type="ECO:0000256" key="1">
    <source>
        <dbReference type="ARBA" id="ARBA00005799"/>
    </source>
</evidence>
<dbReference type="InterPro" id="IPR027417">
    <property type="entry name" value="P-loop_NTPase"/>
</dbReference>
<dbReference type="GO" id="GO:0016851">
    <property type="term" value="F:magnesium chelatase activity"/>
    <property type="evidence" value="ECO:0007669"/>
    <property type="project" value="UniProtKB-EC"/>
</dbReference>
<dbReference type="AlphaFoldDB" id="A0A923HWG6"/>
<keyword evidence="3" id="KW-0602">Photosynthesis</keyword>
<sequence length="355" mass="39605">MKKNRTYPFTAIIGQESMKMGLILNVIDPKIGGVLVFGEKGTGKSTAVRAIANLLPEIDVVKDCPFRCDPNDPGSLCENCREKVKNGETLAIVKDKMRVVDLPVSATEDRVVGSLDIEEAIQHGKKKFDLGVLAQANRGILYVDEINLLDDHIVDLLLDSAAMGVNTVEREGISFSHPAQFILVGTMNPEEGELRPQLLDRFGFSVDIKGIKDPRQRIDIVKRRGAFEADPHEFMHEYQDAETQLSDQIVKARERLPEVTIDDDLLLTNAKIAIALEVDGHRGDLTLMKAARAMAAYKDHQAVDKEDIREVTEMVFLHRLKSLPFETTRKFNMAMVNTIIDDNGATVQDKKKAEK</sequence>
<evidence type="ECO:0000256" key="10">
    <source>
        <dbReference type="ARBA" id="ARBA00048693"/>
    </source>
</evidence>
<keyword evidence="5" id="KW-0547">Nucleotide-binding</keyword>
<dbReference type="GO" id="GO:0005524">
    <property type="term" value="F:ATP binding"/>
    <property type="evidence" value="ECO:0007669"/>
    <property type="project" value="UniProtKB-KW"/>
</dbReference>
<protein>
    <recommendedName>
        <fullName evidence="2">magnesium chelatase</fullName>
        <ecNumber evidence="2">6.6.1.1</ecNumber>
    </recommendedName>
    <alternativeName>
        <fullName evidence="9">Mg-protoporphyrin IX chelatase</fullName>
    </alternativeName>
</protein>
<comment type="similarity">
    <text evidence="1">Belongs to the Mg-chelatase subunits D/I family.</text>
</comment>
<dbReference type="Pfam" id="PF17863">
    <property type="entry name" value="AAA_lid_2"/>
    <property type="match status" value="1"/>
</dbReference>
<evidence type="ECO:0000256" key="9">
    <source>
        <dbReference type="ARBA" id="ARBA00030759"/>
    </source>
</evidence>
<dbReference type="GO" id="GO:0015979">
    <property type="term" value="P:photosynthesis"/>
    <property type="evidence" value="ECO:0007669"/>
    <property type="project" value="UniProtKB-KW"/>
</dbReference>
<dbReference type="GO" id="GO:0015995">
    <property type="term" value="P:chlorophyll biosynthetic process"/>
    <property type="evidence" value="ECO:0007669"/>
    <property type="project" value="UniProtKB-KW"/>
</dbReference>
<gene>
    <name evidence="12" type="ORF">GH810_06080</name>
</gene>
<evidence type="ECO:0000256" key="3">
    <source>
        <dbReference type="ARBA" id="ARBA00022531"/>
    </source>
</evidence>
<dbReference type="SMART" id="SM00382">
    <property type="entry name" value="AAA"/>
    <property type="match status" value="1"/>
</dbReference>
<keyword evidence="4" id="KW-0436">Ligase</keyword>
<comment type="catalytic activity">
    <reaction evidence="10">
        <text>protoporphyrin IX + Mg(2+) + ATP + H2O = Mg-protoporphyrin IX + ADP + phosphate + 3 H(+)</text>
        <dbReference type="Rhea" id="RHEA:13961"/>
        <dbReference type="ChEBI" id="CHEBI:15377"/>
        <dbReference type="ChEBI" id="CHEBI:15378"/>
        <dbReference type="ChEBI" id="CHEBI:18420"/>
        <dbReference type="ChEBI" id="CHEBI:30616"/>
        <dbReference type="ChEBI" id="CHEBI:43474"/>
        <dbReference type="ChEBI" id="CHEBI:57306"/>
        <dbReference type="ChEBI" id="CHEBI:60492"/>
        <dbReference type="ChEBI" id="CHEBI:456216"/>
        <dbReference type="EC" id="6.6.1.1"/>
    </reaction>
</comment>
<evidence type="ECO:0000256" key="2">
    <source>
        <dbReference type="ARBA" id="ARBA00012825"/>
    </source>
</evidence>
<reference evidence="12" key="1">
    <citation type="submission" date="2019-10" db="EMBL/GenBank/DDBJ databases">
        <authorList>
            <person name="Ross D.E."/>
            <person name="Gulliver D."/>
        </authorList>
    </citation>
    <scope>NUCLEOTIDE SEQUENCE</scope>
    <source>
        <strain evidence="12">DER-2019</strain>
    </source>
</reference>
<dbReference type="SUPFAM" id="SSF52540">
    <property type="entry name" value="P-loop containing nucleoside triphosphate hydrolases"/>
    <property type="match status" value="1"/>
</dbReference>
<dbReference type="Gene3D" id="1.10.8.80">
    <property type="entry name" value="Magnesium chelatase subunit I, C-Terminal domain"/>
    <property type="match status" value="1"/>
</dbReference>
<evidence type="ECO:0000256" key="6">
    <source>
        <dbReference type="ARBA" id="ARBA00022840"/>
    </source>
</evidence>
<dbReference type="OrthoDB" id="9775079at2"/>
<dbReference type="EC" id="6.6.1.1" evidence="2"/>
<proteinExistence type="inferred from homology"/>
<keyword evidence="6" id="KW-0067">ATP-binding</keyword>
<evidence type="ECO:0000259" key="11">
    <source>
        <dbReference type="SMART" id="SM00382"/>
    </source>
</evidence>
<name>A0A923HWG6_9FIRM</name>